<organism evidence="2 3">
    <name type="scientific">Nocardiopsis codii</name>
    <dbReference type="NCBI Taxonomy" id="3065942"/>
    <lineage>
        <taxon>Bacteria</taxon>
        <taxon>Bacillati</taxon>
        <taxon>Actinomycetota</taxon>
        <taxon>Actinomycetes</taxon>
        <taxon>Streptosporangiales</taxon>
        <taxon>Nocardiopsidaceae</taxon>
        <taxon>Nocardiopsis</taxon>
    </lineage>
</organism>
<sequence>MAVEWQLVVDCADPVALSLFWARALEYEPEDNTVLIDRLVAQGIVKEEDYREVDGRKVFATVVAIRHPDDPVDETNGIGLGRRVLFQVVPEPKTVKNRVHLDLKVGPERRADTVRRLEELGATYVRSVEEPGASHVCMRDPEGNEFDVQ</sequence>
<evidence type="ECO:0000259" key="1">
    <source>
        <dbReference type="Pfam" id="PF18029"/>
    </source>
</evidence>
<evidence type="ECO:0000313" key="2">
    <source>
        <dbReference type="EMBL" id="MEE2036600.1"/>
    </source>
</evidence>
<dbReference type="InterPro" id="IPR041581">
    <property type="entry name" value="Glyoxalase_6"/>
</dbReference>
<proteinExistence type="predicted"/>
<accession>A0ABU7K2X9</accession>
<dbReference type="Proteomes" id="UP001356095">
    <property type="component" value="Unassembled WGS sequence"/>
</dbReference>
<feature type="domain" description="Glyoxalase-like" evidence="1">
    <location>
        <begin position="6"/>
        <end position="148"/>
    </location>
</feature>
<name>A0ABU7K2X9_9ACTN</name>
<dbReference type="PANTHER" id="PTHR35908:SF1">
    <property type="entry name" value="CONSERVED PROTEIN"/>
    <property type="match status" value="1"/>
</dbReference>
<dbReference type="Pfam" id="PF18029">
    <property type="entry name" value="Glyoxalase_6"/>
    <property type="match status" value="1"/>
</dbReference>
<gene>
    <name evidence="2" type="ORF">Q8791_05100</name>
</gene>
<dbReference type="SUPFAM" id="SSF54593">
    <property type="entry name" value="Glyoxalase/Bleomycin resistance protein/Dihydroxybiphenyl dioxygenase"/>
    <property type="match status" value="1"/>
</dbReference>
<comment type="caution">
    <text evidence="2">The sequence shown here is derived from an EMBL/GenBank/DDBJ whole genome shotgun (WGS) entry which is preliminary data.</text>
</comment>
<reference evidence="2 3" key="1">
    <citation type="submission" date="2023-08" db="EMBL/GenBank/DDBJ databases">
        <authorList>
            <person name="Girao M."/>
            <person name="Carvalho M.F."/>
        </authorList>
    </citation>
    <scope>NUCLEOTIDE SEQUENCE [LARGE SCALE GENOMIC DNA]</scope>
    <source>
        <strain evidence="2 3">CT-R113</strain>
    </source>
</reference>
<dbReference type="PANTHER" id="PTHR35908">
    <property type="entry name" value="HYPOTHETICAL FUSION PROTEIN"/>
    <property type="match status" value="1"/>
</dbReference>
<evidence type="ECO:0000313" key="3">
    <source>
        <dbReference type="Proteomes" id="UP001356095"/>
    </source>
</evidence>
<dbReference type="RefSeq" id="WP_330090390.1">
    <property type="nucleotide sequence ID" value="NZ_JAUZMY010000003.1"/>
</dbReference>
<protein>
    <submittedName>
        <fullName evidence="2">VOC family protein</fullName>
    </submittedName>
</protein>
<keyword evidence="3" id="KW-1185">Reference proteome</keyword>
<dbReference type="EMBL" id="JAUZMY010000003">
    <property type="protein sequence ID" value="MEE2036600.1"/>
    <property type="molecule type" value="Genomic_DNA"/>
</dbReference>
<dbReference type="InterPro" id="IPR029068">
    <property type="entry name" value="Glyas_Bleomycin-R_OHBP_Dase"/>
</dbReference>
<dbReference type="Gene3D" id="3.10.180.10">
    <property type="entry name" value="2,3-Dihydroxybiphenyl 1,2-Dioxygenase, domain 1"/>
    <property type="match status" value="1"/>
</dbReference>